<protein>
    <submittedName>
        <fullName evidence="1">Uncharacterized protein</fullName>
    </submittedName>
</protein>
<proteinExistence type="predicted"/>
<gene>
    <name evidence="1" type="ORF">CDD81_4371</name>
</gene>
<comment type="caution">
    <text evidence="1">The sequence shown here is derived from an EMBL/GenBank/DDBJ whole genome shotgun (WGS) entry which is preliminary data.</text>
</comment>
<evidence type="ECO:0000313" key="2">
    <source>
        <dbReference type="Proteomes" id="UP000226192"/>
    </source>
</evidence>
<accession>A0A2C5XNI4</accession>
<sequence>MPVSTHTPHPSLCLSPKRYKYPETWWWPCRAAAAAAAPLPLLMLVCSSSAPPPLALLLLLFAPSKGGPVAPQTSWTCGLTGWQLGLGMEQRTMAEVKARLRVRRRRCNARPIRIEWGAVTSRAARDDSRRKTAIP</sequence>
<organism evidence="1 2">
    <name type="scientific">Ophiocordyceps australis</name>
    <dbReference type="NCBI Taxonomy" id="1399860"/>
    <lineage>
        <taxon>Eukaryota</taxon>
        <taxon>Fungi</taxon>
        <taxon>Dikarya</taxon>
        <taxon>Ascomycota</taxon>
        <taxon>Pezizomycotina</taxon>
        <taxon>Sordariomycetes</taxon>
        <taxon>Hypocreomycetidae</taxon>
        <taxon>Hypocreales</taxon>
        <taxon>Ophiocordycipitaceae</taxon>
        <taxon>Ophiocordyceps</taxon>
    </lineage>
</organism>
<dbReference type="Proteomes" id="UP000226192">
    <property type="component" value="Unassembled WGS sequence"/>
</dbReference>
<name>A0A2C5XNI4_9HYPO</name>
<evidence type="ECO:0000313" key="1">
    <source>
        <dbReference type="EMBL" id="PHH58805.1"/>
    </source>
</evidence>
<dbReference type="EMBL" id="NJET01000298">
    <property type="protein sequence ID" value="PHH58805.1"/>
    <property type="molecule type" value="Genomic_DNA"/>
</dbReference>
<keyword evidence="2" id="KW-1185">Reference proteome</keyword>
<dbReference type="AlphaFoldDB" id="A0A2C5XNI4"/>
<reference evidence="1 2" key="1">
    <citation type="submission" date="2017-06" db="EMBL/GenBank/DDBJ databases">
        <title>Ant-infecting Ophiocordyceps genomes reveal a high diversity of potential behavioral manipulation genes and a possible major role for enterotoxins.</title>
        <authorList>
            <person name="De Bekker C."/>
            <person name="Evans H.C."/>
            <person name="Brachmann A."/>
            <person name="Hughes D.P."/>
        </authorList>
    </citation>
    <scope>NUCLEOTIDE SEQUENCE [LARGE SCALE GENOMIC DNA]</scope>
    <source>
        <strain evidence="1 2">Map64</strain>
    </source>
</reference>